<evidence type="ECO:0000256" key="7">
    <source>
        <dbReference type="ARBA" id="ARBA00025046"/>
    </source>
</evidence>
<evidence type="ECO:0000256" key="6">
    <source>
        <dbReference type="ARBA" id="ARBA00023239"/>
    </source>
</evidence>
<dbReference type="SUPFAM" id="SSF89562">
    <property type="entry name" value="RraA-like"/>
    <property type="match status" value="1"/>
</dbReference>
<dbReference type="PANTHER" id="PTHR33254">
    <property type="entry name" value="4-HYDROXY-4-METHYL-2-OXOGLUTARATE ALDOLASE 3-RELATED"/>
    <property type="match status" value="1"/>
</dbReference>
<proteinExistence type="inferred from homology"/>
<dbReference type="InterPro" id="IPR010203">
    <property type="entry name" value="RraA"/>
</dbReference>
<gene>
    <name evidence="10" type="primary">rraA</name>
    <name evidence="10" type="ORF">EYC87_03025</name>
</gene>
<accession>A0ABT3SRE1</accession>
<evidence type="ECO:0000313" key="10">
    <source>
        <dbReference type="EMBL" id="MCX2972562.1"/>
    </source>
</evidence>
<dbReference type="EMBL" id="SHNP01000001">
    <property type="protein sequence ID" value="MCX2972562.1"/>
    <property type="molecule type" value="Genomic_DNA"/>
</dbReference>
<dbReference type="EC" id="4.1.1.112" evidence="9"/>
<dbReference type="InterPro" id="IPR036704">
    <property type="entry name" value="RraA/RraA-like_sf"/>
</dbReference>
<dbReference type="CDD" id="cd16841">
    <property type="entry name" value="RraA_family"/>
    <property type="match status" value="1"/>
</dbReference>
<comment type="similarity">
    <text evidence="3 9">Belongs to the class II aldolase/RraA-like family.</text>
</comment>
<organism evidence="10 11">
    <name type="scientific">Candidatus Seongchinamella marina</name>
    <dbReference type="NCBI Taxonomy" id="2518990"/>
    <lineage>
        <taxon>Bacteria</taxon>
        <taxon>Pseudomonadati</taxon>
        <taxon>Pseudomonadota</taxon>
        <taxon>Gammaproteobacteria</taxon>
        <taxon>Cellvibrionales</taxon>
        <taxon>Halieaceae</taxon>
        <taxon>Seongchinamella</taxon>
    </lineage>
</organism>
<keyword evidence="5 9" id="KW-0479">Metal-binding</keyword>
<protein>
    <recommendedName>
        <fullName evidence="9">4-hydroxy-4-methyl-2-oxoglutarate aldolase</fullName>
        <shortName evidence="9">HMG aldolase</shortName>
        <ecNumber evidence="9">4.1.1.112</ecNumber>
        <ecNumber evidence="9">4.1.3.17</ecNumber>
    </recommendedName>
    <alternativeName>
        <fullName evidence="9">Oxaloacetate decarboxylase</fullName>
    </alternativeName>
</protein>
<evidence type="ECO:0000256" key="5">
    <source>
        <dbReference type="ARBA" id="ARBA00022723"/>
    </source>
</evidence>
<dbReference type="Pfam" id="PF03737">
    <property type="entry name" value="RraA-like"/>
    <property type="match status" value="1"/>
</dbReference>
<reference evidence="10" key="1">
    <citation type="submission" date="2019-02" db="EMBL/GenBank/DDBJ databases">
        <authorList>
            <person name="Li S.-H."/>
        </authorList>
    </citation>
    <scope>NUCLEOTIDE SEQUENCE</scope>
    <source>
        <strain evidence="10">IMCC8485</strain>
    </source>
</reference>
<comment type="catalytic activity">
    <reaction evidence="8 9">
        <text>oxaloacetate + H(+) = pyruvate + CO2</text>
        <dbReference type="Rhea" id="RHEA:15641"/>
        <dbReference type="ChEBI" id="CHEBI:15361"/>
        <dbReference type="ChEBI" id="CHEBI:15378"/>
        <dbReference type="ChEBI" id="CHEBI:16452"/>
        <dbReference type="ChEBI" id="CHEBI:16526"/>
        <dbReference type="EC" id="4.1.1.112"/>
    </reaction>
</comment>
<evidence type="ECO:0000256" key="1">
    <source>
        <dbReference type="ARBA" id="ARBA00001342"/>
    </source>
</evidence>
<evidence type="ECO:0000256" key="9">
    <source>
        <dbReference type="RuleBase" id="RU004338"/>
    </source>
</evidence>
<keyword evidence="6 9" id="KW-0456">Lyase</keyword>
<dbReference type="NCBIfam" id="TIGR01935">
    <property type="entry name" value="NOT-MenG"/>
    <property type="match status" value="1"/>
</dbReference>
<evidence type="ECO:0000256" key="4">
    <source>
        <dbReference type="ARBA" id="ARBA00011233"/>
    </source>
</evidence>
<dbReference type="Proteomes" id="UP001143307">
    <property type="component" value="Unassembled WGS sequence"/>
</dbReference>
<comment type="subunit">
    <text evidence="4 9">Homotrimer.</text>
</comment>
<dbReference type="NCBIfam" id="NF006875">
    <property type="entry name" value="PRK09372.1"/>
    <property type="match status" value="1"/>
</dbReference>
<evidence type="ECO:0000313" key="11">
    <source>
        <dbReference type="Proteomes" id="UP001143307"/>
    </source>
</evidence>
<evidence type="ECO:0000256" key="3">
    <source>
        <dbReference type="ARBA" id="ARBA00008621"/>
    </source>
</evidence>
<evidence type="ECO:0000256" key="2">
    <source>
        <dbReference type="ARBA" id="ARBA00001968"/>
    </source>
</evidence>
<comment type="caution">
    <text evidence="10">The sequence shown here is derived from an EMBL/GenBank/DDBJ whole genome shotgun (WGS) entry which is preliminary data.</text>
</comment>
<dbReference type="InterPro" id="IPR005493">
    <property type="entry name" value="RraA/RraA-like"/>
</dbReference>
<comment type="function">
    <text evidence="7 9">Catalyzes the aldol cleavage of 4-hydroxy-4-methyl-2-oxoglutarate (HMG) into 2 molecules of pyruvate. Also contains a secondary oxaloacetate (OAA) decarboxylase activity due to the common pyruvate enolate transition state formed following C-C bond cleavage in the retro-aldol and decarboxylation reactions.</text>
</comment>
<dbReference type="Gene3D" id="3.50.30.40">
    <property type="entry name" value="Ribonuclease E inhibitor RraA/RraA-like"/>
    <property type="match status" value="1"/>
</dbReference>
<comment type="cofactor">
    <cofactor evidence="2 9">
        <name>a divalent metal cation</name>
        <dbReference type="ChEBI" id="CHEBI:60240"/>
    </cofactor>
</comment>
<dbReference type="PANTHER" id="PTHR33254:SF4">
    <property type="entry name" value="4-HYDROXY-4-METHYL-2-OXOGLUTARATE ALDOLASE 3-RELATED"/>
    <property type="match status" value="1"/>
</dbReference>
<name>A0ABT3SRE1_9GAMM</name>
<dbReference type="RefSeq" id="WP_279251560.1">
    <property type="nucleotide sequence ID" value="NZ_SHNP01000001.1"/>
</dbReference>
<keyword evidence="11" id="KW-1185">Reference proteome</keyword>
<sequence length="159" mass="17323">MAFFTADICDDHSNQTDVLGPGYSNYGGAEKCQGEIITIKLNRNNSDLISLLRDEDGTGKVVVVDVDQAYYAVVGENLMKFAHQNNYNGIVINGYVRDTYQIKSIPVALYALGTCPRKYIPVTAGERNIALSFGGCQFTSGDYLYADADGVIVCSEKLV</sequence>
<evidence type="ECO:0000256" key="8">
    <source>
        <dbReference type="ARBA" id="ARBA00047973"/>
    </source>
</evidence>
<comment type="catalytic activity">
    <reaction evidence="1 9">
        <text>4-hydroxy-4-methyl-2-oxoglutarate = 2 pyruvate</text>
        <dbReference type="Rhea" id="RHEA:22748"/>
        <dbReference type="ChEBI" id="CHEBI:15361"/>
        <dbReference type="ChEBI" id="CHEBI:58276"/>
        <dbReference type="EC" id="4.1.3.17"/>
    </reaction>
</comment>
<dbReference type="EC" id="4.1.3.17" evidence="9"/>